<comment type="similarity">
    <text evidence="2">Belongs to the monovalent cation:proton antiporter 2 (CPA2) transporter (TC 2.A.37) family.</text>
</comment>
<feature type="transmembrane region" description="Helical" evidence="11">
    <location>
        <begin position="191"/>
        <end position="213"/>
    </location>
</feature>
<evidence type="ECO:0000256" key="1">
    <source>
        <dbReference type="ARBA" id="ARBA00004141"/>
    </source>
</evidence>
<dbReference type="InterPro" id="IPR006153">
    <property type="entry name" value="Cation/H_exchanger_TM"/>
</dbReference>
<protein>
    <submittedName>
        <fullName evidence="13">Monovalent cation:proton antiporter-2 (CPA2) family protein</fullName>
    </submittedName>
</protein>
<dbReference type="SUPFAM" id="SSF51735">
    <property type="entry name" value="NAD(P)-binding Rossmann-fold domains"/>
    <property type="match status" value="1"/>
</dbReference>
<feature type="transmembrane region" description="Helical" evidence="11">
    <location>
        <begin position="87"/>
        <end position="111"/>
    </location>
</feature>
<evidence type="ECO:0000256" key="11">
    <source>
        <dbReference type="SAM" id="Phobius"/>
    </source>
</evidence>
<dbReference type="Gene3D" id="3.40.50.720">
    <property type="entry name" value="NAD(P)-binding Rossmann-like Domain"/>
    <property type="match status" value="1"/>
</dbReference>
<name>A0ABT8R4W9_9BACT</name>
<dbReference type="InterPro" id="IPR004771">
    <property type="entry name" value="K/H_exchanger"/>
</dbReference>
<evidence type="ECO:0000256" key="4">
    <source>
        <dbReference type="ARBA" id="ARBA00022449"/>
    </source>
</evidence>
<keyword evidence="9" id="KW-0406">Ion transport</keyword>
<dbReference type="Pfam" id="PF00999">
    <property type="entry name" value="Na_H_Exchanger"/>
    <property type="match status" value="1"/>
</dbReference>
<feature type="transmembrane region" description="Helical" evidence="11">
    <location>
        <begin position="305"/>
        <end position="324"/>
    </location>
</feature>
<feature type="transmembrane region" description="Helical" evidence="11">
    <location>
        <begin position="148"/>
        <end position="171"/>
    </location>
</feature>
<dbReference type="PANTHER" id="PTHR46157:SF4">
    <property type="entry name" value="K(+) EFFLUX ANTIPORTER 3, CHLOROPLASTIC"/>
    <property type="match status" value="1"/>
</dbReference>
<dbReference type="InterPro" id="IPR036291">
    <property type="entry name" value="NAD(P)-bd_dom_sf"/>
</dbReference>
<keyword evidence="7" id="KW-0630">Potassium</keyword>
<dbReference type="EMBL" id="JAUKPO010000006">
    <property type="protein sequence ID" value="MDO1447134.1"/>
    <property type="molecule type" value="Genomic_DNA"/>
</dbReference>
<evidence type="ECO:0000256" key="10">
    <source>
        <dbReference type="ARBA" id="ARBA00023136"/>
    </source>
</evidence>
<dbReference type="InterPro" id="IPR038770">
    <property type="entry name" value="Na+/solute_symporter_sf"/>
</dbReference>
<dbReference type="Gene3D" id="1.20.1530.20">
    <property type="match status" value="1"/>
</dbReference>
<feature type="transmembrane region" description="Helical" evidence="11">
    <location>
        <begin position="117"/>
        <end position="136"/>
    </location>
</feature>
<evidence type="ECO:0000256" key="9">
    <source>
        <dbReference type="ARBA" id="ARBA00023065"/>
    </source>
</evidence>
<keyword evidence="3" id="KW-0813">Transport</keyword>
<feature type="transmembrane region" description="Helical" evidence="11">
    <location>
        <begin position="31"/>
        <end position="50"/>
    </location>
</feature>
<dbReference type="RefSeq" id="WP_302037936.1">
    <property type="nucleotide sequence ID" value="NZ_JAUKPO010000006.1"/>
</dbReference>
<feature type="transmembrane region" description="Helical" evidence="11">
    <location>
        <begin position="56"/>
        <end position="75"/>
    </location>
</feature>
<dbReference type="Proteomes" id="UP001168528">
    <property type="component" value="Unassembled WGS sequence"/>
</dbReference>
<keyword evidence="8 11" id="KW-1133">Transmembrane helix</keyword>
<keyword evidence="14" id="KW-1185">Reference proteome</keyword>
<keyword evidence="6 11" id="KW-0812">Transmembrane</keyword>
<feature type="transmembrane region" description="Helical" evidence="11">
    <location>
        <begin position="225"/>
        <end position="245"/>
    </location>
</feature>
<keyword evidence="5" id="KW-0633">Potassium transport</keyword>
<evidence type="ECO:0000259" key="12">
    <source>
        <dbReference type="PROSITE" id="PS51201"/>
    </source>
</evidence>
<keyword evidence="10 11" id="KW-0472">Membrane</keyword>
<accession>A0ABT8R4W9</accession>
<feature type="transmembrane region" description="Helical" evidence="11">
    <location>
        <begin position="367"/>
        <end position="387"/>
    </location>
</feature>
<dbReference type="PANTHER" id="PTHR46157">
    <property type="entry name" value="K(+) EFFLUX ANTIPORTER 3, CHLOROPLASTIC"/>
    <property type="match status" value="1"/>
</dbReference>
<gene>
    <name evidence="13" type="ORF">Q0590_12770</name>
</gene>
<sequence>MEGTFFYQALVYLAVAVLFVPIAKKLGLGSVLGYLLAGILIGPFVLNLVGEEGSDIMHFAEFGVVMMLFLVGLELEPELLWRLRAPIVGMGGLQVTLTAFICTGIGVAVGLPWKQALAIGLILAMSSTAIVLQSMTEKGQMKSAAGQSAFSVLLFQDIAVIPILALMPLLAPATAASTAEHDATWVANLPAWAHTLAVLGSVALVIVAGRYLISPLLRMIAATQLREMFTATALLLVVSITVLMIQVGLSPALGTFLAGVVLANSEYKHELESDIEPFKGLLLGLFFIAVGASIDFGLIVSEPTLIIQLVVVVMVVKGLVLFGLGKAFKLATAQNLLFGVALSQVGEFAFVLFSFTGQQGILDERTISLLMAVVAITMGLTPLVMLVNEKYIMPRVCSWRAEDEKQPDTIDEKNPVIIAGFDRFGNITGRFLKAFGVGTTVLDNDSDRVDLLRKVGLKVYYGDASRHELLHAAGAAEAKMIIIALDSPEKCLELVETVKKHFPHLHILVRANDRTDAYDLMDAGVPHIYRETLDTSLRMGTDALKLLGFRAYSVQRAAQLFLRHDEQALKGLAAVRDDRKQYINVARERIEELEQTILSDLNGKMLEYETGWDAESLREEVRSSAFPPAIVLDGDDEKAEVDSNSNHEKAK</sequence>
<comment type="caution">
    <text evidence="13">The sequence shown here is derived from an EMBL/GenBank/DDBJ whole genome shotgun (WGS) entry which is preliminary data.</text>
</comment>
<feature type="transmembrane region" description="Helical" evidence="11">
    <location>
        <begin position="336"/>
        <end position="355"/>
    </location>
</feature>
<evidence type="ECO:0000256" key="3">
    <source>
        <dbReference type="ARBA" id="ARBA00022448"/>
    </source>
</evidence>
<evidence type="ECO:0000313" key="14">
    <source>
        <dbReference type="Proteomes" id="UP001168528"/>
    </source>
</evidence>
<dbReference type="Pfam" id="PF02254">
    <property type="entry name" value="TrkA_N"/>
    <property type="match status" value="1"/>
</dbReference>
<evidence type="ECO:0000313" key="13">
    <source>
        <dbReference type="EMBL" id="MDO1447134.1"/>
    </source>
</evidence>
<dbReference type="PROSITE" id="PS51201">
    <property type="entry name" value="RCK_N"/>
    <property type="match status" value="1"/>
</dbReference>
<feature type="transmembrane region" description="Helical" evidence="11">
    <location>
        <begin position="280"/>
        <end position="299"/>
    </location>
</feature>
<dbReference type="InterPro" id="IPR003148">
    <property type="entry name" value="RCK_N"/>
</dbReference>
<evidence type="ECO:0000256" key="6">
    <source>
        <dbReference type="ARBA" id="ARBA00022692"/>
    </source>
</evidence>
<evidence type="ECO:0000256" key="2">
    <source>
        <dbReference type="ARBA" id="ARBA00005551"/>
    </source>
</evidence>
<proteinExistence type="inferred from homology"/>
<evidence type="ECO:0000256" key="5">
    <source>
        <dbReference type="ARBA" id="ARBA00022538"/>
    </source>
</evidence>
<evidence type="ECO:0000256" key="7">
    <source>
        <dbReference type="ARBA" id="ARBA00022958"/>
    </source>
</evidence>
<reference evidence="13" key="1">
    <citation type="submission" date="2023-07" db="EMBL/GenBank/DDBJ databases">
        <title>The genome sequence of Rhodocytophaga aerolata KACC 12507.</title>
        <authorList>
            <person name="Zhang X."/>
        </authorList>
    </citation>
    <scope>NUCLEOTIDE SEQUENCE</scope>
    <source>
        <strain evidence="13">KACC 12507</strain>
    </source>
</reference>
<feature type="domain" description="RCK N-terminal" evidence="12">
    <location>
        <begin position="413"/>
        <end position="537"/>
    </location>
</feature>
<organism evidence="13 14">
    <name type="scientific">Rhodocytophaga aerolata</name>
    <dbReference type="NCBI Taxonomy" id="455078"/>
    <lineage>
        <taxon>Bacteria</taxon>
        <taxon>Pseudomonadati</taxon>
        <taxon>Bacteroidota</taxon>
        <taxon>Cytophagia</taxon>
        <taxon>Cytophagales</taxon>
        <taxon>Rhodocytophagaceae</taxon>
        <taxon>Rhodocytophaga</taxon>
    </lineage>
</organism>
<comment type="subcellular location">
    <subcellularLocation>
        <location evidence="1">Membrane</location>
        <topology evidence="1">Multi-pass membrane protein</topology>
    </subcellularLocation>
</comment>
<feature type="transmembrane region" description="Helical" evidence="11">
    <location>
        <begin position="6"/>
        <end position="24"/>
    </location>
</feature>
<keyword evidence="4" id="KW-0050">Antiport</keyword>
<dbReference type="NCBIfam" id="TIGR00932">
    <property type="entry name" value="2a37"/>
    <property type="match status" value="1"/>
</dbReference>
<evidence type="ECO:0000256" key="8">
    <source>
        <dbReference type="ARBA" id="ARBA00022989"/>
    </source>
</evidence>